<dbReference type="PANTHER" id="PTHR15741">
    <property type="entry name" value="BASIC HELIX-LOOP-HELIX ZIP TRANSCRIPTION FACTOR"/>
    <property type="match status" value="1"/>
</dbReference>
<dbReference type="GO" id="GO:0000978">
    <property type="term" value="F:RNA polymerase II cis-regulatory region sequence-specific DNA binding"/>
    <property type="evidence" value="ECO:0007669"/>
    <property type="project" value="TreeGrafter"/>
</dbReference>
<sequence length="806" mass="88770">TEIRMCFFLFCFSGKLVSPKWKNFEGLKLQWRDKIRLNNAIWRAWYMQYLEKRKNPVCHFVTPLDGSVDVDEHRRPEAIATEGKYWKRRIEIVIREYHKWRTYFKKRLQKHKDEDLSSLVRDDDVVLGQKRRYGRETPVPMEEGSLLDADMLMSEFTDTLFSTLSSHQLVSWPNPREIAHLGNADMIQPGLIPLQPNFDFMDTFEPFQDLFSSSRSSSNFPSVSAVSAATTDSSSHSSQSPVLPSGSLPNTLPAGNLSDGLIASSVPAPVIPDVGTDQCSSIRSGGSFIQPADFTPDSSLSGPQPFVSVFQTPLPLLQPVTPQHQSPLPSVPLNAGLTSPPSAFAAPETQKFGLCESTVITHTASATLTHNAPATTFSQSQNLVLATQQPGAGVPCNLAFQTAVLQGQPRPQLQSQLTFALPKAVPLASAVTRPKQSQKIASAPKPETVSLVLKNAFITPAAFPGQSRAVIVTPAPFKREGILTPAISQSNVAISPAGIARAPRVTEFSGNILVGPAQQAPSSQQGQSTVSHLFSPSVVQDVLVKGEQIPSHGSSSQVPSPTPSRDCQKSGQASPCTSEQSPSPQSPQNSCSGKTTTDSHIAAFKNRRMKYIAAEQKRRFNIRIGFSTLDSLVSANSKSISHAITLQKTVEYIAKLQQERTQMQEETRRLREEIEELNATIISCQQQLPATGVPITRQRFDHMRSMFDEYVRSRTLQNWKFWIFSIIIKPLFESFNGMVSTTSFKDLNQTAMAWLDQHCSLPVLRPMVLNTLRHLSKTTSILTDPSCLQEQATEAVSKMNKTAGET</sequence>
<keyword evidence="2" id="KW-0597">Phosphoprotein</keyword>
<keyword evidence="11" id="KW-1185">Reference proteome</keyword>
<keyword evidence="3" id="KW-0805">Transcription regulation</keyword>
<keyword evidence="7" id="KW-0175">Coiled coil</keyword>
<evidence type="ECO:0000256" key="2">
    <source>
        <dbReference type="ARBA" id="ARBA00022553"/>
    </source>
</evidence>
<proteinExistence type="predicted"/>
<dbReference type="OrthoDB" id="6022628at2759"/>
<dbReference type="CDD" id="cd19688">
    <property type="entry name" value="bHLHzip_MLXIP"/>
    <property type="match status" value="1"/>
</dbReference>
<reference evidence="10 11" key="1">
    <citation type="submission" date="2019-09" db="EMBL/GenBank/DDBJ databases">
        <title>Bird 10,000 Genomes (B10K) Project - Family phase.</title>
        <authorList>
            <person name="Zhang G."/>
        </authorList>
    </citation>
    <scope>NUCLEOTIDE SEQUENCE [LARGE SCALE GENOMIC DNA]</scope>
    <source>
        <strain evidence="10">B10K-LSUMZ-16893</strain>
    </source>
</reference>
<evidence type="ECO:0000256" key="8">
    <source>
        <dbReference type="SAM" id="MobiDB-lite"/>
    </source>
</evidence>
<gene>
    <name evidence="10" type="primary">Mlxip</name>
    <name evidence="10" type="ORF">EUDELE_R10420</name>
</gene>
<evidence type="ECO:0000313" key="11">
    <source>
        <dbReference type="Proteomes" id="UP000533954"/>
    </source>
</evidence>
<evidence type="ECO:0000256" key="5">
    <source>
        <dbReference type="ARBA" id="ARBA00023163"/>
    </source>
</evidence>
<feature type="region of interest" description="Disordered" evidence="8">
    <location>
        <begin position="231"/>
        <end position="250"/>
    </location>
</feature>
<evidence type="ECO:0000256" key="4">
    <source>
        <dbReference type="ARBA" id="ARBA00023125"/>
    </source>
</evidence>
<evidence type="ECO:0000256" key="1">
    <source>
        <dbReference type="ARBA" id="ARBA00004123"/>
    </source>
</evidence>
<comment type="subcellular location">
    <subcellularLocation>
        <location evidence="1">Nucleus</location>
    </subcellularLocation>
</comment>
<dbReference type="PANTHER" id="PTHR15741:SF23">
    <property type="entry name" value="MLX-INTERACTING PROTEIN"/>
    <property type="match status" value="1"/>
</dbReference>
<dbReference type="SUPFAM" id="SSF47459">
    <property type="entry name" value="HLH, helix-loop-helix DNA-binding domain"/>
    <property type="match status" value="1"/>
</dbReference>
<keyword evidence="5" id="KW-0804">Transcription</keyword>
<feature type="domain" description="BHLH" evidence="9">
    <location>
        <begin position="606"/>
        <end position="656"/>
    </location>
</feature>
<feature type="non-terminal residue" evidence="10">
    <location>
        <position position="806"/>
    </location>
</feature>
<dbReference type="GO" id="GO:0046983">
    <property type="term" value="F:protein dimerization activity"/>
    <property type="evidence" value="ECO:0007669"/>
    <property type="project" value="InterPro"/>
</dbReference>
<dbReference type="GO" id="GO:0005634">
    <property type="term" value="C:nucleus"/>
    <property type="evidence" value="ECO:0007669"/>
    <property type="project" value="UniProtKB-SubCell"/>
</dbReference>
<dbReference type="InterPro" id="IPR011598">
    <property type="entry name" value="bHLH_dom"/>
</dbReference>
<dbReference type="SMART" id="SM00353">
    <property type="entry name" value="HLH"/>
    <property type="match status" value="1"/>
</dbReference>
<dbReference type="EMBL" id="VZSX01000060">
    <property type="protein sequence ID" value="NXA37295.1"/>
    <property type="molecule type" value="Genomic_DNA"/>
</dbReference>
<feature type="non-terminal residue" evidence="10">
    <location>
        <position position="1"/>
    </location>
</feature>
<dbReference type="Pfam" id="PF00010">
    <property type="entry name" value="HLH"/>
    <property type="match status" value="1"/>
</dbReference>
<dbReference type="AlphaFoldDB" id="A0A7K7V7F7"/>
<name>A0A7K7V7F7_EUDEL</name>
<dbReference type="InterPro" id="IPR036638">
    <property type="entry name" value="HLH_DNA-bd_sf"/>
</dbReference>
<dbReference type="GO" id="GO:0000981">
    <property type="term" value="F:DNA-binding transcription factor activity, RNA polymerase II-specific"/>
    <property type="evidence" value="ECO:0007669"/>
    <property type="project" value="TreeGrafter"/>
</dbReference>
<keyword evidence="6" id="KW-0539">Nucleus</keyword>
<feature type="compositionally biased region" description="Low complexity" evidence="8">
    <location>
        <begin position="231"/>
        <end position="247"/>
    </location>
</feature>
<feature type="compositionally biased region" description="Low complexity" evidence="8">
    <location>
        <begin position="574"/>
        <end position="592"/>
    </location>
</feature>
<evidence type="ECO:0000259" key="9">
    <source>
        <dbReference type="PROSITE" id="PS50888"/>
    </source>
</evidence>
<feature type="coiled-coil region" evidence="7">
    <location>
        <begin position="646"/>
        <end position="687"/>
    </location>
</feature>
<comment type="caution">
    <text evidence="10">The sequence shown here is derived from an EMBL/GenBank/DDBJ whole genome shotgun (WGS) entry which is preliminary data.</text>
</comment>
<feature type="region of interest" description="Disordered" evidence="8">
    <location>
        <begin position="549"/>
        <end position="597"/>
    </location>
</feature>
<dbReference type="Gene3D" id="4.10.280.10">
    <property type="entry name" value="Helix-loop-helix DNA-binding domain"/>
    <property type="match status" value="1"/>
</dbReference>
<feature type="compositionally biased region" description="Polar residues" evidence="8">
    <location>
        <begin position="551"/>
        <end position="573"/>
    </location>
</feature>
<dbReference type="Proteomes" id="UP000533954">
    <property type="component" value="Unassembled WGS sequence"/>
</dbReference>
<evidence type="ECO:0000256" key="3">
    <source>
        <dbReference type="ARBA" id="ARBA00023015"/>
    </source>
</evidence>
<evidence type="ECO:0000256" key="7">
    <source>
        <dbReference type="SAM" id="Coils"/>
    </source>
</evidence>
<organism evidence="10 11">
    <name type="scientific">Eudromia elegans</name>
    <name type="common">Elegant crested-tinamou</name>
    <dbReference type="NCBI Taxonomy" id="8805"/>
    <lineage>
        <taxon>Eukaryota</taxon>
        <taxon>Metazoa</taxon>
        <taxon>Chordata</taxon>
        <taxon>Craniata</taxon>
        <taxon>Vertebrata</taxon>
        <taxon>Euteleostomi</taxon>
        <taxon>Archelosauria</taxon>
        <taxon>Archosauria</taxon>
        <taxon>Dinosauria</taxon>
        <taxon>Saurischia</taxon>
        <taxon>Theropoda</taxon>
        <taxon>Coelurosauria</taxon>
        <taxon>Aves</taxon>
        <taxon>Palaeognathae</taxon>
        <taxon>Tinamiformes</taxon>
        <taxon>Tinamidae</taxon>
        <taxon>Eudromia</taxon>
    </lineage>
</organism>
<evidence type="ECO:0000256" key="6">
    <source>
        <dbReference type="ARBA" id="ARBA00023242"/>
    </source>
</evidence>
<accession>A0A7K7V7F7</accession>
<dbReference type="PROSITE" id="PS50888">
    <property type="entry name" value="BHLH"/>
    <property type="match status" value="1"/>
</dbReference>
<dbReference type="InterPro" id="IPR052207">
    <property type="entry name" value="Max-like/E-box_TFs"/>
</dbReference>
<protein>
    <submittedName>
        <fullName evidence="10">MLXIP protein</fullName>
    </submittedName>
</protein>
<keyword evidence="4" id="KW-0238">DNA-binding</keyword>
<evidence type="ECO:0000313" key="10">
    <source>
        <dbReference type="EMBL" id="NXA37295.1"/>
    </source>
</evidence>
<dbReference type="FunFam" id="4.10.280.10:FF:000028">
    <property type="entry name" value="MLX interacting protein like"/>
    <property type="match status" value="1"/>
</dbReference>